<dbReference type="EMBL" id="MN741017">
    <property type="protein sequence ID" value="QHU22685.1"/>
    <property type="molecule type" value="Genomic_DNA"/>
</dbReference>
<protein>
    <submittedName>
        <fullName evidence="1">Uncharacterized protein</fullName>
    </submittedName>
</protein>
<accession>A0A6C0KXJ0</accession>
<evidence type="ECO:0000313" key="1">
    <source>
        <dbReference type="EMBL" id="QHU22685.1"/>
    </source>
</evidence>
<reference evidence="1" key="1">
    <citation type="journal article" date="2020" name="Nature">
        <title>Giant virus diversity and host interactions through global metagenomics.</title>
        <authorList>
            <person name="Schulz F."/>
            <person name="Roux S."/>
            <person name="Paez-Espino D."/>
            <person name="Jungbluth S."/>
            <person name="Walsh D.A."/>
            <person name="Denef V.J."/>
            <person name="McMahon K.D."/>
            <person name="Konstantinidis K.T."/>
            <person name="Eloe-Fadrosh E.A."/>
            <person name="Kyrpides N.C."/>
            <person name="Woyke T."/>
        </authorList>
    </citation>
    <scope>NUCLEOTIDE SEQUENCE</scope>
    <source>
        <strain evidence="1">GVMAG-S-ERX555907-63</strain>
    </source>
</reference>
<name>A0A6C0KXJ0_9ZZZZ</name>
<dbReference type="AlphaFoldDB" id="A0A6C0KXJ0"/>
<sequence>MVSSSDVLKIRAIYSGTEQREFFMKNLSQQFRNYYIGVSNFPNYYKTHDDITIDINNVNDAITIAEEFTSTAQKEYFEDFIDEDISFLIKGYYIAQGNSGITNYFSPGFQLNLIYKEVNVSSLNGPPASLNSDASGSLEDHIKWAKYIIEDIIVSTDAEFPTIEIIEDTSLSNPNILGWADVTSTPNPQIGINYQNVNNVTGVNYNLNGSRDSNNNLHETAINVIVLVHEILHILGIGTHTEGWHNNISNFFYTGIFGFQEYKKLLQDIGYDITGLSGIPIENHFGAGTQHAHFEEGLYENFTPEIRKNSNNIIHPSIPTEIMSGFLDDIHTSNNDPWYSNYISKISLGILQDIGFGVNYDSIYVQNPPADQIYTTANTSQNLVSKNNFENRE</sequence>
<proteinExistence type="predicted"/>
<organism evidence="1">
    <name type="scientific">viral metagenome</name>
    <dbReference type="NCBI Taxonomy" id="1070528"/>
    <lineage>
        <taxon>unclassified sequences</taxon>
        <taxon>metagenomes</taxon>
        <taxon>organismal metagenomes</taxon>
    </lineage>
</organism>
<dbReference type="SUPFAM" id="SSF55486">
    <property type="entry name" value="Metalloproteases ('zincins'), catalytic domain"/>
    <property type="match status" value="1"/>
</dbReference>